<dbReference type="EMBL" id="MCFI01000005">
    <property type="protein sequence ID" value="ORY84780.1"/>
    <property type="molecule type" value="Genomic_DNA"/>
</dbReference>
<dbReference type="RefSeq" id="XP_040726563.1">
    <property type="nucleotide sequence ID" value="XM_040868850.1"/>
</dbReference>
<sequence length="265" mass="27886">MDVIPCQQDSPIMRDAELAANNFGSCGRTQAGGNIDTSTAIEQHIDAKMVPEVTKGSTVTLQMHQVNGDGAGPYQCEIDETGTGSTFVKVKVLKDVPGAAGLSATRQTSYDMKIQLPSVLACQGGSTGRVCVMRCRNSAFAGPFGGCFAVSQTDTEGRKDMSPSGVKTKAKIEAIEKQKVEAAAQLGAMKMTNLVGVPKVMMAARQKDGLMQLMPGQTVPEGHTAEKTSPAFIPVNVQNIPDPVDGRMSAQPSPDQLAAMKKQSP</sequence>
<gene>
    <name evidence="2" type="ORF">BCR37DRAFT_377539</name>
</gene>
<protein>
    <submittedName>
        <fullName evidence="2">Uncharacterized protein</fullName>
    </submittedName>
</protein>
<dbReference type="PANTHER" id="PTHR34618:SF3">
    <property type="entry name" value="GEGH 16 PROTEIN"/>
    <property type="match status" value="1"/>
</dbReference>
<evidence type="ECO:0000256" key="1">
    <source>
        <dbReference type="SAM" id="MobiDB-lite"/>
    </source>
</evidence>
<name>A0A1Y2FLD6_PROLT</name>
<dbReference type="PANTHER" id="PTHR34618">
    <property type="entry name" value="SURFACE PROTEIN MAS1, PUTATIVE-RELATED"/>
    <property type="match status" value="1"/>
</dbReference>
<dbReference type="GeneID" id="63785449"/>
<dbReference type="InterPro" id="IPR021476">
    <property type="entry name" value="Egh16-like"/>
</dbReference>
<feature type="region of interest" description="Disordered" evidence="1">
    <location>
        <begin position="238"/>
        <end position="265"/>
    </location>
</feature>
<keyword evidence="3" id="KW-1185">Reference proteome</keyword>
<organism evidence="2 3">
    <name type="scientific">Protomyces lactucae-debilis</name>
    <dbReference type="NCBI Taxonomy" id="2754530"/>
    <lineage>
        <taxon>Eukaryota</taxon>
        <taxon>Fungi</taxon>
        <taxon>Dikarya</taxon>
        <taxon>Ascomycota</taxon>
        <taxon>Taphrinomycotina</taxon>
        <taxon>Taphrinomycetes</taxon>
        <taxon>Taphrinales</taxon>
        <taxon>Protomycetaceae</taxon>
        <taxon>Protomyces</taxon>
    </lineage>
</organism>
<dbReference type="OrthoDB" id="5418436at2759"/>
<accession>A0A1Y2FLD6</accession>
<dbReference type="STRING" id="56484.A0A1Y2FLD6"/>
<comment type="caution">
    <text evidence="2">The sequence shown here is derived from an EMBL/GenBank/DDBJ whole genome shotgun (WGS) entry which is preliminary data.</text>
</comment>
<dbReference type="Pfam" id="PF11327">
    <property type="entry name" value="Egh16-like"/>
    <property type="match status" value="1"/>
</dbReference>
<evidence type="ECO:0000313" key="2">
    <source>
        <dbReference type="EMBL" id="ORY84780.1"/>
    </source>
</evidence>
<dbReference type="AlphaFoldDB" id="A0A1Y2FLD6"/>
<proteinExistence type="predicted"/>
<dbReference type="Proteomes" id="UP000193685">
    <property type="component" value="Unassembled WGS sequence"/>
</dbReference>
<evidence type="ECO:0000313" key="3">
    <source>
        <dbReference type="Proteomes" id="UP000193685"/>
    </source>
</evidence>
<reference evidence="2 3" key="1">
    <citation type="submission" date="2016-07" db="EMBL/GenBank/DDBJ databases">
        <title>Pervasive Adenine N6-methylation of Active Genes in Fungi.</title>
        <authorList>
            <consortium name="DOE Joint Genome Institute"/>
            <person name="Mondo S.J."/>
            <person name="Dannebaum R.O."/>
            <person name="Kuo R.C."/>
            <person name="Labutti K."/>
            <person name="Haridas S."/>
            <person name="Kuo A."/>
            <person name="Salamov A."/>
            <person name="Ahrendt S.R."/>
            <person name="Lipzen A."/>
            <person name="Sullivan W."/>
            <person name="Andreopoulos W.B."/>
            <person name="Clum A."/>
            <person name="Lindquist E."/>
            <person name="Daum C."/>
            <person name="Ramamoorthy G.K."/>
            <person name="Gryganskyi A."/>
            <person name="Culley D."/>
            <person name="Magnuson J.K."/>
            <person name="James T.Y."/>
            <person name="O'Malley M.A."/>
            <person name="Stajich J.E."/>
            <person name="Spatafora J.W."/>
            <person name="Visel A."/>
            <person name="Grigoriev I.V."/>
        </authorList>
    </citation>
    <scope>NUCLEOTIDE SEQUENCE [LARGE SCALE GENOMIC DNA]</scope>
    <source>
        <strain evidence="2 3">12-1054</strain>
    </source>
</reference>